<dbReference type="PANTHER" id="PTHR30055:SF234">
    <property type="entry name" value="HTH-TYPE TRANSCRIPTIONAL REGULATOR BETI"/>
    <property type="match status" value="1"/>
</dbReference>
<evidence type="ECO:0000259" key="5">
    <source>
        <dbReference type="PROSITE" id="PS50977"/>
    </source>
</evidence>
<evidence type="ECO:0000256" key="2">
    <source>
        <dbReference type="ARBA" id="ARBA00023125"/>
    </source>
</evidence>
<keyword evidence="7" id="KW-1185">Reference proteome</keyword>
<evidence type="ECO:0000256" key="1">
    <source>
        <dbReference type="ARBA" id="ARBA00023015"/>
    </source>
</evidence>
<dbReference type="Pfam" id="PF00440">
    <property type="entry name" value="TetR_N"/>
    <property type="match status" value="1"/>
</dbReference>
<feature type="DNA-binding region" description="H-T-H motif" evidence="4">
    <location>
        <begin position="27"/>
        <end position="46"/>
    </location>
</feature>
<dbReference type="RefSeq" id="WP_194502489.1">
    <property type="nucleotide sequence ID" value="NZ_JADIVZ010000002.1"/>
</dbReference>
<name>A0A930UW48_9ACTN</name>
<accession>A0A930UW48</accession>
<comment type="caution">
    <text evidence="6">The sequence shown here is derived from an EMBL/GenBank/DDBJ whole genome shotgun (WGS) entry which is preliminary data.</text>
</comment>
<dbReference type="GO" id="GO:0003700">
    <property type="term" value="F:DNA-binding transcription factor activity"/>
    <property type="evidence" value="ECO:0007669"/>
    <property type="project" value="TreeGrafter"/>
</dbReference>
<dbReference type="InterPro" id="IPR036271">
    <property type="entry name" value="Tet_transcr_reg_TetR-rel_C_sf"/>
</dbReference>
<dbReference type="PRINTS" id="PR00455">
    <property type="entry name" value="HTHTETR"/>
</dbReference>
<evidence type="ECO:0000256" key="4">
    <source>
        <dbReference type="PROSITE-ProRule" id="PRU00335"/>
    </source>
</evidence>
<dbReference type="SUPFAM" id="SSF48498">
    <property type="entry name" value="Tetracyclin repressor-like, C-terminal domain"/>
    <property type="match status" value="1"/>
</dbReference>
<dbReference type="Gene3D" id="1.10.357.10">
    <property type="entry name" value="Tetracycline Repressor, domain 2"/>
    <property type="match status" value="1"/>
</dbReference>
<dbReference type="AlphaFoldDB" id="A0A930UW48"/>
<dbReference type="Proteomes" id="UP000656804">
    <property type="component" value="Unassembled WGS sequence"/>
</dbReference>
<feature type="domain" description="HTH tetR-type" evidence="5">
    <location>
        <begin position="4"/>
        <end position="64"/>
    </location>
</feature>
<dbReference type="EMBL" id="JADIVZ010000002">
    <property type="protein sequence ID" value="MBF4161246.1"/>
    <property type="molecule type" value="Genomic_DNA"/>
</dbReference>
<keyword evidence="3" id="KW-0804">Transcription</keyword>
<dbReference type="PANTHER" id="PTHR30055">
    <property type="entry name" value="HTH-TYPE TRANSCRIPTIONAL REGULATOR RUTR"/>
    <property type="match status" value="1"/>
</dbReference>
<reference evidence="6" key="1">
    <citation type="submission" date="2020-11" db="EMBL/GenBank/DDBJ databases">
        <title>Nocardioides sp. CBS4Y-1, whole genome shotgun sequence.</title>
        <authorList>
            <person name="Tuo L."/>
        </authorList>
    </citation>
    <scope>NUCLEOTIDE SEQUENCE</scope>
    <source>
        <strain evidence="6">CBS4Y-1</strain>
    </source>
</reference>
<dbReference type="InterPro" id="IPR009057">
    <property type="entry name" value="Homeodomain-like_sf"/>
</dbReference>
<evidence type="ECO:0000313" key="7">
    <source>
        <dbReference type="Proteomes" id="UP000656804"/>
    </source>
</evidence>
<dbReference type="InterPro" id="IPR050109">
    <property type="entry name" value="HTH-type_TetR-like_transc_reg"/>
</dbReference>
<proteinExistence type="predicted"/>
<dbReference type="InterPro" id="IPR001647">
    <property type="entry name" value="HTH_TetR"/>
</dbReference>
<dbReference type="PROSITE" id="PS50977">
    <property type="entry name" value="HTH_TETR_2"/>
    <property type="match status" value="1"/>
</dbReference>
<sequence>MRGEQTRQALRDAALALARREGVRAVTARAVAAEAGVNQALVFYHFESVEGLMQSAYDHGTRAMVAEHVADLARVRSLTDLHAVGVRLAERSRADGSAALLAQVVAAAHTEPEQARLLTASLRAWQAAIADAVRRVLDEAGLADVVDVEATTSAIAAAAIGMITLDAVPPPGPREGEPDTGQVMAGPPLGETLAAAGSLARLADRVLRLVPRAVARRVLTSLHR</sequence>
<gene>
    <name evidence="6" type="ORF">ISG29_06045</name>
</gene>
<keyword evidence="1" id="KW-0805">Transcription regulation</keyword>
<organism evidence="6 7">
    <name type="scientific">Nocardioides acrostichi</name>
    <dbReference type="NCBI Taxonomy" id="2784339"/>
    <lineage>
        <taxon>Bacteria</taxon>
        <taxon>Bacillati</taxon>
        <taxon>Actinomycetota</taxon>
        <taxon>Actinomycetes</taxon>
        <taxon>Propionibacteriales</taxon>
        <taxon>Nocardioidaceae</taxon>
        <taxon>Nocardioides</taxon>
    </lineage>
</organism>
<protein>
    <submittedName>
        <fullName evidence="6">TetR family transcriptional regulator</fullName>
    </submittedName>
</protein>
<evidence type="ECO:0000256" key="3">
    <source>
        <dbReference type="ARBA" id="ARBA00023163"/>
    </source>
</evidence>
<dbReference type="SUPFAM" id="SSF46689">
    <property type="entry name" value="Homeodomain-like"/>
    <property type="match status" value="1"/>
</dbReference>
<evidence type="ECO:0000313" key="6">
    <source>
        <dbReference type="EMBL" id="MBF4161246.1"/>
    </source>
</evidence>
<keyword evidence="2 4" id="KW-0238">DNA-binding</keyword>
<dbReference type="GO" id="GO:0000976">
    <property type="term" value="F:transcription cis-regulatory region binding"/>
    <property type="evidence" value="ECO:0007669"/>
    <property type="project" value="TreeGrafter"/>
</dbReference>